<dbReference type="EMBL" id="GBXM01052929">
    <property type="protein sequence ID" value="JAH55648.1"/>
    <property type="molecule type" value="Transcribed_RNA"/>
</dbReference>
<name>A0A0E9TSC9_ANGAN</name>
<accession>A0A0E9TSC9</accession>
<reference evidence="1" key="1">
    <citation type="submission" date="2014-11" db="EMBL/GenBank/DDBJ databases">
        <authorList>
            <person name="Amaro Gonzalez C."/>
        </authorList>
    </citation>
    <scope>NUCLEOTIDE SEQUENCE</scope>
</reference>
<protein>
    <submittedName>
        <fullName evidence="1">Uncharacterized protein</fullName>
    </submittedName>
</protein>
<sequence>MWSGAGLTVHIDRCGLGNLPCSTGTEVRLPGFDFSRFLDV</sequence>
<proteinExistence type="predicted"/>
<organism evidence="1">
    <name type="scientific">Anguilla anguilla</name>
    <name type="common">European freshwater eel</name>
    <name type="synonym">Muraena anguilla</name>
    <dbReference type="NCBI Taxonomy" id="7936"/>
    <lineage>
        <taxon>Eukaryota</taxon>
        <taxon>Metazoa</taxon>
        <taxon>Chordata</taxon>
        <taxon>Craniata</taxon>
        <taxon>Vertebrata</taxon>
        <taxon>Euteleostomi</taxon>
        <taxon>Actinopterygii</taxon>
        <taxon>Neopterygii</taxon>
        <taxon>Teleostei</taxon>
        <taxon>Anguilliformes</taxon>
        <taxon>Anguillidae</taxon>
        <taxon>Anguilla</taxon>
    </lineage>
</organism>
<dbReference type="AlphaFoldDB" id="A0A0E9TSC9"/>
<evidence type="ECO:0000313" key="1">
    <source>
        <dbReference type="EMBL" id="JAH55648.1"/>
    </source>
</evidence>
<reference evidence="1" key="2">
    <citation type="journal article" date="2015" name="Fish Shellfish Immunol.">
        <title>Early steps in the European eel (Anguilla anguilla)-Vibrio vulnificus interaction in the gills: Role of the RtxA13 toxin.</title>
        <authorList>
            <person name="Callol A."/>
            <person name="Pajuelo D."/>
            <person name="Ebbesson L."/>
            <person name="Teles M."/>
            <person name="MacKenzie S."/>
            <person name="Amaro C."/>
        </authorList>
    </citation>
    <scope>NUCLEOTIDE SEQUENCE</scope>
</reference>